<protein>
    <submittedName>
        <fullName evidence="1">Uncharacterized protein</fullName>
    </submittedName>
</protein>
<dbReference type="Proteomes" id="UP000800981">
    <property type="component" value="Unassembled WGS sequence"/>
</dbReference>
<accession>A0ABX0GV26</accession>
<sequence>MRRAPFRDARGRLAEELARRAATRPQDLDLPPAHGFDAHRALIAGVVPPPPELPPQTRTGRARGWLRERFGRGAAPRTPDPDPAVLVEAAVRAQARLAAETRQEAEAAVASLVAHVEKASELAWAADGRRWEAAVEETLRFVVFDSDVPSRRAQEAWRRLWGNRARSADPRLAVPLARALAAEEREWREAWDYWSATYELRTG</sequence>
<keyword evidence="2" id="KW-1185">Reference proteome</keyword>
<organism evidence="1 2">
    <name type="scientific">Motilibacter deserti</name>
    <dbReference type="NCBI Taxonomy" id="2714956"/>
    <lineage>
        <taxon>Bacteria</taxon>
        <taxon>Bacillati</taxon>
        <taxon>Actinomycetota</taxon>
        <taxon>Actinomycetes</taxon>
        <taxon>Motilibacterales</taxon>
        <taxon>Motilibacteraceae</taxon>
        <taxon>Motilibacter</taxon>
    </lineage>
</organism>
<evidence type="ECO:0000313" key="2">
    <source>
        <dbReference type="Proteomes" id="UP000800981"/>
    </source>
</evidence>
<dbReference type="EMBL" id="JAANNP010000002">
    <property type="protein sequence ID" value="NHC13499.1"/>
    <property type="molecule type" value="Genomic_DNA"/>
</dbReference>
<reference evidence="1 2" key="1">
    <citation type="submission" date="2020-03" db="EMBL/GenBank/DDBJ databases">
        <title>Two novel Motilibacter sp.</title>
        <authorList>
            <person name="Liu S."/>
        </authorList>
    </citation>
    <scope>NUCLEOTIDE SEQUENCE [LARGE SCALE GENOMIC DNA]</scope>
    <source>
        <strain evidence="1 2">E257</strain>
    </source>
</reference>
<comment type="caution">
    <text evidence="1">The sequence shown here is derived from an EMBL/GenBank/DDBJ whole genome shotgun (WGS) entry which is preliminary data.</text>
</comment>
<gene>
    <name evidence="1" type="ORF">G9H71_06845</name>
</gene>
<name>A0ABX0GV26_9ACTN</name>
<proteinExistence type="predicted"/>
<evidence type="ECO:0000313" key="1">
    <source>
        <dbReference type="EMBL" id="NHC13499.1"/>
    </source>
</evidence>
<dbReference type="RefSeq" id="WP_166279964.1">
    <property type="nucleotide sequence ID" value="NZ_JAANNP010000002.1"/>
</dbReference>